<evidence type="ECO:0000313" key="5">
    <source>
        <dbReference type="EMBL" id="KRM30785.1"/>
    </source>
</evidence>
<evidence type="ECO:0000259" key="4">
    <source>
        <dbReference type="PROSITE" id="PS50995"/>
    </source>
</evidence>
<dbReference type="SMART" id="SM00347">
    <property type="entry name" value="HTH_MARR"/>
    <property type="match status" value="1"/>
</dbReference>
<keyword evidence="6" id="KW-1185">Reference proteome</keyword>
<dbReference type="eggNOG" id="ENOG5030AT0">
    <property type="taxonomic scope" value="Bacteria"/>
</dbReference>
<dbReference type="SUPFAM" id="SSF46785">
    <property type="entry name" value="Winged helix' DNA-binding domain"/>
    <property type="match status" value="1"/>
</dbReference>
<organism evidence="5 6">
    <name type="scientific">Agrilactobacillus composti DSM 18527 = JCM 14202</name>
    <dbReference type="NCBI Taxonomy" id="1423734"/>
    <lineage>
        <taxon>Bacteria</taxon>
        <taxon>Bacillati</taxon>
        <taxon>Bacillota</taxon>
        <taxon>Bacilli</taxon>
        <taxon>Lactobacillales</taxon>
        <taxon>Lactobacillaceae</taxon>
        <taxon>Agrilactobacillus</taxon>
    </lineage>
</organism>
<dbReference type="InterPro" id="IPR000835">
    <property type="entry name" value="HTH_MarR-typ"/>
</dbReference>
<keyword evidence="3" id="KW-0804">Transcription</keyword>
<gene>
    <name evidence="5" type="ORF">FC83_GL001343</name>
</gene>
<dbReference type="AlphaFoldDB" id="X0PED7"/>
<keyword evidence="1" id="KW-0805">Transcription regulation</keyword>
<dbReference type="GO" id="GO:0003677">
    <property type="term" value="F:DNA binding"/>
    <property type="evidence" value="ECO:0007669"/>
    <property type="project" value="UniProtKB-KW"/>
</dbReference>
<dbReference type="RefSeq" id="WP_035452502.1">
    <property type="nucleotide sequence ID" value="NZ_AZGA01000087.1"/>
</dbReference>
<dbReference type="PATRIC" id="fig|1423734.3.peg.1358"/>
<reference evidence="5 6" key="1">
    <citation type="journal article" date="2015" name="Genome Announc.">
        <title>Expanding the biotechnology potential of lactobacilli through comparative genomics of 213 strains and associated genera.</title>
        <authorList>
            <person name="Sun Z."/>
            <person name="Harris H.M."/>
            <person name="McCann A."/>
            <person name="Guo C."/>
            <person name="Argimon S."/>
            <person name="Zhang W."/>
            <person name="Yang X."/>
            <person name="Jeffery I.B."/>
            <person name="Cooney J.C."/>
            <person name="Kagawa T.F."/>
            <person name="Liu W."/>
            <person name="Song Y."/>
            <person name="Salvetti E."/>
            <person name="Wrobel A."/>
            <person name="Rasinkangas P."/>
            <person name="Parkhill J."/>
            <person name="Rea M.C."/>
            <person name="O'Sullivan O."/>
            <person name="Ritari J."/>
            <person name="Douillard F.P."/>
            <person name="Paul Ross R."/>
            <person name="Yang R."/>
            <person name="Briner A.E."/>
            <person name="Felis G.E."/>
            <person name="de Vos W.M."/>
            <person name="Barrangou R."/>
            <person name="Klaenhammer T.R."/>
            <person name="Caufield P.W."/>
            <person name="Cui Y."/>
            <person name="Zhang H."/>
            <person name="O'Toole P.W."/>
        </authorList>
    </citation>
    <scope>NUCLEOTIDE SEQUENCE [LARGE SCALE GENOMIC DNA]</scope>
    <source>
        <strain evidence="5 6">DSM 18527</strain>
    </source>
</reference>
<dbReference type="InterPro" id="IPR052067">
    <property type="entry name" value="Metal_resp_HTH_trans_reg"/>
</dbReference>
<sequence length="157" mass="17804">MTIEDNILTAYHHLLMLDTDKDKEKQWISNQQPQAAGLSTLHFHILSYLAAHPNVLAKAISTDLKILRGTLSKQLALLERRKMLTHYKDSSDARGNHYTLTTLGSAIAQTHNQLLSMKNQTLKAHLKGFTPEDLQIIARFLKQITDAEENDTYPTNK</sequence>
<dbReference type="GO" id="GO:0003700">
    <property type="term" value="F:DNA-binding transcription factor activity"/>
    <property type="evidence" value="ECO:0007669"/>
    <property type="project" value="InterPro"/>
</dbReference>
<evidence type="ECO:0000256" key="3">
    <source>
        <dbReference type="ARBA" id="ARBA00023163"/>
    </source>
</evidence>
<dbReference type="Proteomes" id="UP000051236">
    <property type="component" value="Unassembled WGS sequence"/>
</dbReference>
<evidence type="ECO:0000313" key="6">
    <source>
        <dbReference type="Proteomes" id="UP000051236"/>
    </source>
</evidence>
<feature type="domain" description="HTH marR-type" evidence="4">
    <location>
        <begin position="1"/>
        <end position="146"/>
    </location>
</feature>
<dbReference type="InterPro" id="IPR036388">
    <property type="entry name" value="WH-like_DNA-bd_sf"/>
</dbReference>
<name>X0PED7_9LACO</name>
<dbReference type="OrthoDB" id="2327306at2"/>
<dbReference type="Pfam" id="PF12802">
    <property type="entry name" value="MarR_2"/>
    <property type="match status" value="1"/>
</dbReference>
<accession>X0PED7</accession>
<dbReference type="Gene3D" id="1.10.10.10">
    <property type="entry name" value="Winged helix-like DNA-binding domain superfamily/Winged helix DNA-binding domain"/>
    <property type="match status" value="1"/>
</dbReference>
<dbReference type="PANTHER" id="PTHR35790:SF4">
    <property type="entry name" value="HTH-TYPE TRANSCRIPTIONAL REGULATOR PCHR"/>
    <property type="match status" value="1"/>
</dbReference>
<dbReference type="PANTHER" id="PTHR35790">
    <property type="entry name" value="HTH-TYPE TRANSCRIPTIONAL REGULATOR PCHR"/>
    <property type="match status" value="1"/>
</dbReference>
<dbReference type="STRING" id="1423734.FC83_GL001343"/>
<comment type="caution">
    <text evidence="5">The sequence shown here is derived from an EMBL/GenBank/DDBJ whole genome shotgun (WGS) entry which is preliminary data.</text>
</comment>
<dbReference type="InterPro" id="IPR036390">
    <property type="entry name" value="WH_DNA-bd_sf"/>
</dbReference>
<dbReference type="EMBL" id="AZGA01000087">
    <property type="protein sequence ID" value="KRM30785.1"/>
    <property type="molecule type" value="Genomic_DNA"/>
</dbReference>
<evidence type="ECO:0000256" key="1">
    <source>
        <dbReference type="ARBA" id="ARBA00023015"/>
    </source>
</evidence>
<dbReference type="PROSITE" id="PS50995">
    <property type="entry name" value="HTH_MARR_2"/>
    <property type="match status" value="1"/>
</dbReference>
<keyword evidence="2" id="KW-0238">DNA-binding</keyword>
<evidence type="ECO:0000256" key="2">
    <source>
        <dbReference type="ARBA" id="ARBA00023125"/>
    </source>
</evidence>
<proteinExistence type="predicted"/>
<protein>
    <recommendedName>
        <fullName evidence="4">HTH marR-type domain-containing protein</fullName>
    </recommendedName>
</protein>